<proteinExistence type="predicted"/>
<evidence type="ECO:0000256" key="1">
    <source>
        <dbReference type="SAM" id="Phobius"/>
    </source>
</evidence>
<keyword evidence="1" id="KW-0812">Transmembrane</keyword>
<sequence length="63" mass="7323">MDRWKNRRWMAWLSMLAALVFPLLILVSESPTLGTIAMPFYLFVTGIVGSYMGFATIDDRWHK</sequence>
<name>A0A6J7WCM0_9CAUD</name>
<keyword evidence="1" id="KW-0472">Membrane</keyword>
<reference evidence="2" key="1">
    <citation type="submission" date="2020-05" db="EMBL/GenBank/DDBJ databases">
        <authorList>
            <person name="Chiriac C."/>
            <person name="Salcher M."/>
            <person name="Ghai R."/>
            <person name="Kavagutti S V."/>
        </authorList>
    </citation>
    <scope>NUCLEOTIDE SEQUENCE</scope>
</reference>
<evidence type="ECO:0000313" key="2">
    <source>
        <dbReference type="EMBL" id="CAB5195002.1"/>
    </source>
</evidence>
<keyword evidence="1" id="KW-1133">Transmembrane helix</keyword>
<gene>
    <name evidence="2" type="ORF">UFOVP172_44</name>
</gene>
<accession>A0A6J7WCM0</accession>
<protein>
    <submittedName>
        <fullName evidence="2">Uncharacterized protein</fullName>
    </submittedName>
</protein>
<organism evidence="2">
    <name type="scientific">uncultured Caudovirales phage</name>
    <dbReference type="NCBI Taxonomy" id="2100421"/>
    <lineage>
        <taxon>Viruses</taxon>
        <taxon>Duplodnaviria</taxon>
        <taxon>Heunggongvirae</taxon>
        <taxon>Uroviricota</taxon>
        <taxon>Caudoviricetes</taxon>
        <taxon>Peduoviridae</taxon>
        <taxon>Maltschvirus</taxon>
        <taxon>Maltschvirus maltsch</taxon>
    </lineage>
</organism>
<feature type="transmembrane region" description="Helical" evidence="1">
    <location>
        <begin position="38"/>
        <end position="57"/>
    </location>
</feature>
<dbReference type="EMBL" id="LR798225">
    <property type="protein sequence ID" value="CAB5195002.1"/>
    <property type="molecule type" value="Genomic_DNA"/>
</dbReference>